<evidence type="ECO:0000256" key="1">
    <source>
        <dbReference type="SAM" id="MobiDB-lite"/>
    </source>
</evidence>
<evidence type="ECO:0000313" key="3">
    <source>
        <dbReference type="Proteomes" id="UP000297608"/>
    </source>
</evidence>
<dbReference type="Proteomes" id="UP000297608">
    <property type="component" value="Unassembled WGS sequence"/>
</dbReference>
<evidence type="ECO:0008006" key="4">
    <source>
        <dbReference type="Google" id="ProtNLM"/>
    </source>
</evidence>
<dbReference type="InterPro" id="IPR007499">
    <property type="entry name" value="ERF_bacteria_virus"/>
</dbReference>
<dbReference type="Pfam" id="PF04404">
    <property type="entry name" value="ERF"/>
    <property type="match status" value="1"/>
</dbReference>
<protein>
    <recommendedName>
        <fullName evidence="4">Single-stranded DNA-binding protein</fullName>
    </recommendedName>
</protein>
<organism evidence="2 3">
    <name type="scientific">Cryobacterium algoricola</name>
    <dbReference type="NCBI Taxonomy" id="1259183"/>
    <lineage>
        <taxon>Bacteria</taxon>
        <taxon>Bacillati</taxon>
        <taxon>Actinomycetota</taxon>
        <taxon>Actinomycetes</taxon>
        <taxon>Micrococcales</taxon>
        <taxon>Microbacteriaceae</taxon>
        <taxon>Cryobacterium</taxon>
    </lineage>
</organism>
<proteinExistence type="predicted"/>
<feature type="region of interest" description="Disordered" evidence="1">
    <location>
        <begin position="143"/>
        <end position="170"/>
    </location>
</feature>
<dbReference type="RefSeq" id="WP_134535120.1">
    <property type="nucleotide sequence ID" value="NZ_SOFG01000016.1"/>
</dbReference>
<gene>
    <name evidence="2" type="ORF">E3O44_12555</name>
</gene>
<evidence type="ECO:0000313" key="2">
    <source>
        <dbReference type="EMBL" id="TFB85826.1"/>
    </source>
</evidence>
<comment type="caution">
    <text evidence="2">The sequence shown here is derived from an EMBL/GenBank/DDBJ whole genome shotgun (WGS) entry which is preliminary data.</text>
</comment>
<accession>A0ABY2IAF2</accession>
<sequence>MADSDLKDYPQLNIYQKIAKITGEVGLIKKGGTNKDQGYAFIEYAAVAGELRSLFAKYGVVIVPRMQVASKQSRNEVESKYGAKGNHALIDFSFNVVNADKPDDKFTVPWTGEALSFDDKGTNKAATSALKYYLMRQFNISEKGEDPDAESPTAITQPAAPVADGPTEEQFDRIEELAPQKGKDVEWLKLLGPKLTTTKAAAEAIAKLEALEDV</sequence>
<name>A0ABY2IAF2_9MICO</name>
<dbReference type="EMBL" id="SOFG01000016">
    <property type="protein sequence ID" value="TFB85826.1"/>
    <property type="molecule type" value="Genomic_DNA"/>
</dbReference>
<reference evidence="2 3" key="1">
    <citation type="submission" date="2019-03" db="EMBL/GenBank/DDBJ databases">
        <title>Genomics of glacier-inhabiting Cryobacterium strains.</title>
        <authorList>
            <person name="Liu Q."/>
            <person name="Xin Y.-H."/>
        </authorList>
    </citation>
    <scope>NUCLEOTIDE SEQUENCE [LARGE SCALE GENOMIC DNA]</scope>
    <source>
        <strain evidence="2 3">MDB2-B</strain>
    </source>
</reference>
<keyword evidence="3" id="KW-1185">Reference proteome</keyword>